<keyword evidence="8 16" id="KW-0472">Membrane</keyword>
<feature type="transmembrane region" description="Helical" evidence="16">
    <location>
        <begin position="122"/>
        <end position="139"/>
    </location>
</feature>
<evidence type="ECO:0000256" key="7">
    <source>
        <dbReference type="ARBA" id="ARBA00022989"/>
    </source>
</evidence>
<sequence>MQDSDNKFELLKGDKVLWSVILLISFFSIFPVYSASSNLEYIVNSGTTTSHLIKHTFFVVLGLVIMRLVGVVKYEYIGKLSSILLAFMVVLLLLTMVSGQTIDGASASRWLKIPGTPISFQPSSFAYLMLVIYLCRYLTKKIKRQRLPIENIFYVFGPVLLVFGLVAKDNGSTALMILMVSMIVMLVGQLDRKYIFGFVGLSSVVIGIFMFLALKTDLIGSNRVHTWMSRVETFTKKDSQIEDEADKAKNYQIMQAKAAIVHGGIAGMGPGKSALKQMLPQSASDFIFAIIVEEYGFIGATFLIALYLIMIIRIVMIASKMPAFFGSLLVLSLGTMIFVQLAVNIAVAINLIPVTGQPLPLISYGGTSMLVTYIQLGIILNVSSRIQVYDEEGMGKKQSIEEINDIA</sequence>
<dbReference type="AlphaFoldDB" id="A0A3N0WT21"/>
<evidence type="ECO:0000256" key="13">
    <source>
        <dbReference type="ARBA" id="ARBA00041418"/>
    </source>
</evidence>
<evidence type="ECO:0000256" key="8">
    <source>
        <dbReference type="ARBA" id="ARBA00023136"/>
    </source>
</evidence>
<dbReference type="InterPro" id="IPR001182">
    <property type="entry name" value="FtsW/RodA"/>
</dbReference>
<keyword evidence="3" id="KW-0808">Transferase</keyword>
<feature type="transmembrane region" description="Helical" evidence="16">
    <location>
        <begin position="151"/>
        <end position="167"/>
    </location>
</feature>
<dbReference type="GO" id="GO:0051301">
    <property type="term" value="P:cell division"/>
    <property type="evidence" value="ECO:0007669"/>
    <property type="project" value="InterPro"/>
</dbReference>
<dbReference type="RefSeq" id="WP_123266156.1">
    <property type="nucleotide sequence ID" value="NZ_CBCRWA010000002.1"/>
</dbReference>
<gene>
    <name evidence="18" type="ORF">EGI11_09185</name>
    <name evidence="17" type="ORF">EIB71_04340</name>
</gene>
<name>A0A3N0WT21_9FLAO</name>
<keyword evidence="2" id="KW-0328">Glycosyltransferase</keyword>
<evidence type="ECO:0000256" key="10">
    <source>
        <dbReference type="ARBA" id="ARBA00033270"/>
    </source>
</evidence>
<evidence type="ECO:0000256" key="6">
    <source>
        <dbReference type="ARBA" id="ARBA00022984"/>
    </source>
</evidence>
<feature type="transmembrane region" description="Helical" evidence="16">
    <location>
        <begin position="195"/>
        <end position="214"/>
    </location>
</feature>
<comment type="catalytic activity">
    <reaction evidence="15">
        <text>[GlcNAc-(1-&gt;4)-Mur2Ac(oyl-L-Ala-gamma-D-Glu-L-Lys-D-Ala-D-Ala)](n)-di-trans,octa-cis-undecaprenyl diphosphate + beta-D-GlcNAc-(1-&gt;4)-Mur2Ac(oyl-L-Ala-gamma-D-Glu-L-Lys-D-Ala-D-Ala)-di-trans,octa-cis-undecaprenyl diphosphate = [GlcNAc-(1-&gt;4)-Mur2Ac(oyl-L-Ala-gamma-D-Glu-L-Lys-D-Ala-D-Ala)](n+1)-di-trans,octa-cis-undecaprenyl diphosphate + di-trans,octa-cis-undecaprenyl diphosphate + H(+)</text>
        <dbReference type="Rhea" id="RHEA:23708"/>
        <dbReference type="Rhea" id="RHEA-COMP:9602"/>
        <dbReference type="Rhea" id="RHEA-COMP:9603"/>
        <dbReference type="ChEBI" id="CHEBI:15378"/>
        <dbReference type="ChEBI" id="CHEBI:58405"/>
        <dbReference type="ChEBI" id="CHEBI:60033"/>
        <dbReference type="ChEBI" id="CHEBI:78435"/>
        <dbReference type="EC" id="2.4.99.28"/>
    </reaction>
</comment>
<evidence type="ECO:0000313" key="20">
    <source>
        <dbReference type="Proteomes" id="UP000274483"/>
    </source>
</evidence>
<reference evidence="19" key="2">
    <citation type="submission" date="2018-11" db="EMBL/GenBank/DDBJ databases">
        <title>Proposal to divide the Flavobacteriaceae and reorganize its genera based on Amino Acid Identity values calculated from whole genome sequences.</title>
        <authorList>
            <person name="Nicholson A.C."/>
            <person name="Gulvik C.A."/>
            <person name="Whitney A.M."/>
            <person name="Humrighouse B.W."/>
            <person name="Bell M."/>
            <person name="Holmens B."/>
            <person name="Steigerwalt A."/>
            <person name="Villarma A."/>
            <person name="Sheth M."/>
            <person name="Batra D."/>
            <person name="Pryor J."/>
            <person name="Bernardet J.-F."/>
            <person name="Hugo C."/>
            <person name="Kampfer P."/>
            <person name="Newman J."/>
            <person name="Mcquiston J.R."/>
        </authorList>
    </citation>
    <scope>NUCLEOTIDE SEQUENCE [LARGE SCALE GENOMIC DNA]</scope>
    <source>
        <strain evidence="19">H3056</strain>
    </source>
</reference>
<evidence type="ECO:0000256" key="1">
    <source>
        <dbReference type="ARBA" id="ARBA00004141"/>
    </source>
</evidence>
<dbReference type="OrthoDB" id="9812661at2"/>
<keyword evidence="20" id="KW-1185">Reference proteome</keyword>
<evidence type="ECO:0000256" key="9">
    <source>
        <dbReference type="ARBA" id="ARBA00032370"/>
    </source>
</evidence>
<evidence type="ECO:0000256" key="14">
    <source>
        <dbReference type="ARBA" id="ARBA00044770"/>
    </source>
</evidence>
<dbReference type="GO" id="GO:0005886">
    <property type="term" value="C:plasma membrane"/>
    <property type="evidence" value="ECO:0007669"/>
    <property type="project" value="TreeGrafter"/>
</dbReference>
<dbReference type="GO" id="GO:0008360">
    <property type="term" value="P:regulation of cell shape"/>
    <property type="evidence" value="ECO:0007669"/>
    <property type="project" value="UniProtKB-KW"/>
</dbReference>
<protein>
    <recommendedName>
        <fullName evidence="12">Probable peptidoglycan glycosyltransferase FtsW</fullName>
        <ecNumber evidence="14">2.4.99.28</ecNumber>
    </recommendedName>
    <alternativeName>
        <fullName evidence="13">Cell division protein FtsW</fullName>
    </alternativeName>
    <alternativeName>
        <fullName evidence="10">Cell wall polymerase</fullName>
    </alternativeName>
    <alternativeName>
        <fullName evidence="9">Peptidoglycan polymerase</fullName>
    </alternativeName>
</protein>
<feature type="transmembrane region" description="Helical" evidence="16">
    <location>
        <begin position="361"/>
        <end position="382"/>
    </location>
</feature>
<feature type="transmembrane region" description="Helical" evidence="16">
    <location>
        <begin position="83"/>
        <end position="102"/>
    </location>
</feature>
<feature type="transmembrane region" description="Helical" evidence="16">
    <location>
        <begin position="16"/>
        <end position="36"/>
    </location>
</feature>
<keyword evidence="7 16" id="KW-1133">Transmembrane helix</keyword>
<accession>A0A3N0WT21</accession>
<feature type="transmembrane region" description="Helical" evidence="16">
    <location>
        <begin position="286"/>
        <end position="312"/>
    </location>
</feature>
<evidence type="ECO:0000313" key="17">
    <source>
        <dbReference type="EMBL" id="AZI66948.1"/>
    </source>
</evidence>
<keyword evidence="6" id="KW-0573">Peptidoglycan synthesis</keyword>
<dbReference type="GO" id="GO:0015648">
    <property type="term" value="F:lipid-linked peptidoglycan transporter activity"/>
    <property type="evidence" value="ECO:0007669"/>
    <property type="project" value="TreeGrafter"/>
</dbReference>
<feature type="transmembrane region" description="Helical" evidence="16">
    <location>
        <begin position="324"/>
        <end position="349"/>
    </location>
</feature>
<comment type="similarity">
    <text evidence="11">Belongs to the SEDS family. FtsW subfamily.</text>
</comment>
<reference evidence="17 20" key="3">
    <citation type="submission" date="2018-11" db="EMBL/GenBank/DDBJ databases">
        <title>Proposal to divide the Flavobacteriaceae and reorganize its genera based on Amino Acid Identity values calculated from whole genome sequences.</title>
        <authorList>
            <person name="Nicholson A.C."/>
            <person name="Gulvik C.A."/>
            <person name="Whitney A.M."/>
            <person name="Humrighouse B.W."/>
            <person name="Bell M."/>
            <person name="Holmes B."/>
            <person name="Steigerwalt A.G."/>
            <person name="Villarma A."/>
            <person name="Sheth M."/>
            <person name="Batra D."/>
            <person name="Pryor J."/>
            <person name="Bernardet J.-F."/>
            <person name="Hugo C."/>
            <person name="Kampfer P."/>
            <person name="Newman J.D."/>
            <person name="McQuiston J.R."/>
        </authorList>
    </citation>
    <scope>NUCLEOTIDE SEQUENCE [LARGE SCALE GENOMIC DNA]</scope>
    <source>
        <strain evidence="17 20">H3001</strain>
    </source>
</reference>
<reference evidence="18" key="1">
    <citation type="submission" date="2018-11" db="EMBL/GenBank/DDBJ databases">
        <title>Proposal to divide the Flavobacteriaceae and reorganize its genera based on Amino Acid Identity values calculated from whole genome sequences.</title>
        <authorList>
            <person name="Nicholson A.C."/>
            <person name="Gulvik C.A."/>
            <person name="Whitney A.M."/>
            <person name="Humrighouse B.W."/>
            <person name="Bell M."/>
            <person name="Holmes B."/>
            <person name="Steigerwalt A."/>
            <person name="Villarma A."/>
            <person name="Sheth M."/>
            <person name="Batra D."/>
            <person name="Pryor J."/>
            <person name="Bernardet J.-F."/>
            <person name="Hugo C."/>
            <person name="Kampfer P."/>
            <person name="Newman J."/>
            <person name="Mcquiston J.R."/>
        </authorList>
    </citation>
    <scope>NUCLEOTIDE SEQUENCE [LARGE SCALE GENOMIC DNA]</scope>
    <source>
        <strain evidence="18">H3056</strain>
    </source>
</reference>
<organism evidence="18 19">
    <name type="scientific">Kaistella daneshvariae</name>
    <dbReference type="NCBI Taxonomy" id="2487074"/>
    <lineage>
        <taxon>Bacteria</taxon>
        <taxon>Pseudomonadati</taxon>
        <taxon>Bacteroidota</taxon>
        <taxon>Flavobacteriia</taxon>
        <taxon>Flavobacteriales</taxon>
        <taxon>Weeksellaceae</taxon>
        <taxon>Chryseobacterium group</taxon>
        <taxon>Kaistella</taxon>
    </lineage>
</organism>
<evidence type="ECO:0000256" key="15">
    <source>
        <dbReference type="ARBA" id="ARBA00049902"/>
    </source>
</evidence>
<dbReference type="GO" id="GO:0009252">
    <property type="term" value="P:peptidoglycan biosynthetic process"/>
    <property type="evidence" value="ECO:0007669"/>
    <property type="project" value="UniProtKB-KW"/>
</dbReference>
<dbReference type="Pfam" id="PF01098">
    <property type="entry name" value="FTSW_RODA_SPOVE"/>
    <property type="match status" value="1"/>
</dbReference>
<dbReference type="GO" id="GO:0032153">
    <property type="term" value="C:cell division site"/>
    <property type="evidence" value="ECO:0007669"/>
    <property type="project" value="TreeGrafter"/>
</dbReference>
<feature type="transmembrane region" description="Helical" evidence="16">
    <location>
        <begin position="173"/>
        <end position="188"/>
    </location>
</feature>
<evidence type="ECO:0000313" key="19">
    <source>
        <dbReference type="Proteomes" id="UP000270224"/>
    </source>
</evidence>
<evidence type="ECO:0000256" key="3">
    <source>
        <dbReference type="ARBA" id="ARBA00022679"/>
    </source>
</evidence>
<proteinExistence type="inferred from homology"/>
<evidence type="ECO:0000256" key="4">
    <source>
        <dbReference type="ARBA" id="ARBA00022692"/>
    </source>
</evidence>
<dbReference type="PANTHER" id="PTHR30474:SF2">
    <property type="entry name" value="PEPTIDOGLYCAN GLYCOSYLTRANSFERASE FTSW-RELATED"/>
    <property type="match status" value="1"/>
</dbReference>
<dbReference type="EMBL" id="CP034158">
    <property type="protein sequence ID" value="AZI66948.1"/>
    <property type="molecule type" value="Genomic_DNA"/>
</dbReference>
<dbReference type="EMBL" id="RJUG01000004">
    <property type="protein sequence ID" value="ROI07841.1"/>
    <property type="molecule type" value="Genomic_DNA"/>
</dbReference>
<dbReference type="Proteomes" id="UP000274483">
    <property type="component" value="Chromosome"/>
</dbReference>
<feature type="transmembrane region" description="Helical" evidence="16">
    <location>
        <begin position="56"/>
        <end position="76"/>
    </location>
</feature>
<keyword evidence="5" id="KW-0133">Cell shape</keyword>
<evidence type="ECO:0000256" key="16">
    <source>
        <dbReference type="SAM" id="Phobius"/>
    </source>
</evidence>
<evidence type="ECO:0000313" key="18">
    <source>
        <dbReference type="EMBL" id="ROI07841.1"/>
    </source>
</evidence>
<dbReference type="EC" id="2.4.99.28" evidence="14"/>
<comment type="subcellular location">
    <subcellularLocation>
        <location evidence="1">Membrane</location>
        <topology evidence="1">Multi-pass membrane protein</topology>
    </subcellularLocation>
</comment>
<evidence type="ECO:0000256" key="2">
    <source>
        <dbReference type="ARBA" id="ARBA00022676"/>
    </source>
</evidence>
<evidence type="ECO:0000256" key="11">
    <source>
        <dbReference type="ARBA" id="ARBA00038053"/>
    </source>
</evidence>
<dbReference type="PANTHER" id="PTHR30474">
    <property type="entry name" value="CELL CYCLE PROTEIN"/>
    <property type="match status" value="1"/>
</dbReference>
<dbReference type="Proteomes" id="UP000270224">
    <property type="component" value="Unassembled WGS sequence"/>
</dbReference>
<dbReference type="GO" id="GO:0008955">
    <property type="term" value="F:peptidoglycan glycosyltransferase activity"/>
    <property type="evidence" value="ECO:0007669"/>
    <property type="project" value="UniProtKB-EC"/>
</dbReference>
<evidence type="ECO:0000256" key="12">
    <source>
        <dbReference type="ARBA" id="ARBA00041185"/>
    </source>
</evidence>
<keyword evidence="4 16" id="KW-0812">Transmembrane</keyword>
<evidence type="ECO:0000256" key="5">
    <source>
        <dbReference type="ARBA" id="ARBA00022960"/>
    </source>
</evidence>